<dbReference type="GO" id="GO:0005829">
    <property type="term" value="C:cytosol"/>
    <property type="evidence" value="ECO:0007669"/>
    <property type="project" value="TreeGrafter"/>
</dbReference>
<dbReference type="Pfam" id="PF13560">
    <property type="entry name" value="HTH_31"/>
    <property type="match status" value="1"/>
</dbReference>
<dbReference type="RefSeq" id="WP_159045589.1">
    <property type="nucleotide sequence ID" value="NZ_JBPJFI010000001.1"/>
</dbReference>
<dbReference type="PANTHER" id="PTHR46797">
    <property type="entry name" value="HTH-TYPE TRANSCRIPTIONAL REGULATOR"/>
    <property type="match status" value="1"/>
</dbReference>
<keyword evidence="1" id="KW-0238">DNA-binding</keyword>
<dbReference type="SUPFAM" id="SSF48452">
    <property type="entry name" value="TPR-like"/>
    <property type="match status" value="1"/>
</dbReference>
<dbReference type="PANTHER" id="PTHR46797:SF1">
    <property type="entry name" value="METHYLPHOSPHONATE SYNTHASE"/>
    <property type="match status" value="1"/>
</dbReference>
<dbReference type="SUPFAM" id="SSF47413">
    <property type="entry name" value="lambda repressor-like DNA-binding domains"/>
    <property type="match status" value="1"/>
</dbReference>
<evidence type="ECO:0000313" key="4">
    <source>
        <dbReference type="Proteomes" id="UP000318103"/>
    </source>
</evidence>
<gene>
    <name evidence="3" type="ORF">FB563_2417</name>
</gene>
<proteinExistence type="predicted"/>
<dbReference type="InterPro" id="IPR050807">
    <property type="entry name" value="TransReg_Diox_bact_type"/>
</dbReference>
<dbReference type="AlphaFoldDB" id="A0A542UEG1"/>
<dbReference type="PROSITE" id="PS50943">
    <property type="entry name" value="HTH_CROC1"/>
    <property type="match status" value="1"/>
</dbReference>
<dbReference type="Gene3D" id="1.25.40.10">
    <property type="entry name" value="Tetratricopeptide repeat domain"/>
    <property type="match status" value="1"/>
</dbReference>
<evidence type="ECO:0000313" key="3">
    <source>
        <dbReference type="EMBL" id="TQK97451.1"/>
    </source>
</evidence>
<feature type="domain" description="HTH cro/C1-type" evidence="2">
    <location>
        <begin position="13"/>
        <end position="66"/>
    </location>
</feature>
<dbReference type="GO" id="GO:0003700">
    <property type="term" value="F:DNA-binding transcription factor activity"/>
    <property type="evidence" value="ECO:0007669"/>
    <property type="project" value="TreeGrafter"/>
</dbReference>
<dbReference type="Proteomes" id="UP000318103">
    <property type="component" value="Unassembled WGS sequence"/>
</dbReference>
<reference evidence="3 4" key="1">
    <citation type="submission" date="2019-06" db="EMBL/GenBank/DDBJ databases">
        <title>Sequencing the genomes of 1000 actinobacteria strains.</title>
        <authorList>
            <person name="Klenk H.-P."/>
        </authorList>
    </citation>
    <scope>NUCLEOTIDE SEQUENCE [LARGE SCALE GENOMIC DNA]</scope>
    <source>
        <strain evidence="3 4">DSM 41929</strain>
    </source>
</reference>
<evidence type="ECO:0000259" key="2">
    <source>
        <dbReference type="PROSITE" id="PS50943"/>
    </source>
</evidence>
<keyword evidence="4" id="KW-1185">Reference proteome</keyword>
<dbReference type="InterPro" id="IPR010982">
    <property type="entry name" value="Lambda_DNA-bd_dom_sf"/>
</dbReference>
<organism evidence="3 4">
    <name type="scientific">Streptomyces puniciscabiei</name>
    <dbReference type="NCBI Taxonomy" id="164348"/>
    <lineage>
        <taxon>Bacteria</taxon>
        <taxon>Bacillati</taxon>
        <taxon>Actinomycetota</taxon>
        <taxon>Actinomycetes</taxon>
        <taxon>Kitasatosporales</taxon>
        <taxon>Streptomycetaceae</taxon>
        <taxon>Streptomyces</taxon>
    </lineage>
</organism>
<name>A0A542UEG1_9ACTN</name>
<dbReference type="SMART" id="SM00530">
    <property type="entry name" value="HTH_XRE"/>
    <property type="match status" value="1"/>
</dbReference>
<dbReference type="Gene3D" id="1.10.260.40">
    <property type="entry name" value="lambda repressor-like DNA-binding domains"/>
    <property type="match status" value="1"/>
</dbReference>
<dbReference type="EMBL" id="VFNX01000001">
    <property type="protein sequence ID" value="TQK97451.1"/>
    <property type="molecule type" value="Genomic_DNA"/>
</dbReference>
<dbReference type="CDD" id="cd00093">
    <property type="entry name" value="HTH_XRE"/>
    <property type="match status" value="1"/>
</dbReference>
<comment type="caution">
    <text evidence="3">The sequence shown here is derived from an EMBL/GenBank/DDBJ whole genome shotgun (WGS) entry which is preliminary data.</text>
</comment>
<sequence length="406" mass="44418">MESLKQPDFGRRLKRLRTERHLSQAALAGEGMSPGYLSRLESGARPPTAQVVAYLAQRLDITEEELAGEPGDVSSLARTLISATSAGSDAAVEALAEQGALDPEEDPLLRAQALWLLADVSGRTGRREEEQDYLERLVSLSDDLGLDDVRSRARSRLGRSLRATGAMRRAREIATEALAIARGTPLDAPETAGALITIISIEAEDGQLTTALSYADELRDLVPDDRLDLRVEALWASATVRVRLGDYATAERHLEEVLQLLTTYHNANLWLRARLATASLYLQLSPPNTEMARRRLVEVSHAVEITGNPLYRQEMELLFAYLAYHEGRLADARATCQALEKSTLLLTYRDKARLAALGGLLLISEGKTTEGTETLEQVASSARDEGSLDLAADIWRLLAKALAGLR</sequence>
<dbReference type="InterPro" id="IPR011990">
    <property type="entry name" value="TPR-like_helical_dom_sf"/>
</dbReference>
<accession>A0A542UEG1</accession>
<protein>
    <submittedName>
        <fullName evidence="3">Transcriptional regulator with XRE-family HTH domain</fullName>
    </submittedName>
</protein>
<evidence type="ECO:0000256" key="1">
    <source>
        <dbReference type="ARBA" id="ARBA00023125"/>
    </source>
</evidence>
<dbReference type="InterPro" id="IPR001387">
    <property type="entry name" value="Cro/C1-type_HTH"/>
</dbReference>
<dbReference type="GO" id="GO:0003677">
    <property type="term" value="F:DNA binding"/>
    <property type="evidence" value="ECO:0007669"/>
    <property type="project" value="UniProtKB-KW"/>
</dbReference>